<evidence type="ECO:0000313" key="3">
    <source>
        <dbReference type="Proteomes" id="UP000596742"/>
    </source>
</evidence>
<reference evidence="2" key="1">
    <citation type="submission" date="2018-11" db="EMBL/GenBank/DDBJ databases">
        <authorList>
            <person name="Alioto T."/>
            <person name="Alioto T."/>
        </authorList>
    </citation>
    <scope>NUCLEOTIDE SEQUENCE</scope>
</reference>
<comment type="caution">
    <text evidence="2">The sequence shown here is derived from an EMBL/GenBank/DDBJ whole genome shotgun (WGS) entry which is preliminary data.</text>
</comment>
<organism evidence="2 3">
    <name type="scientific">Mytilus galloprovincialis</name>
    <name type="common">Mediterranean mussel</name>
    <dbReference type="NCBI Taxonomy" id="29158"/>
    <lineage>
        <taxon>Eukaryota</taxon>
        <taxon>Metazoa</taxon>
        <taxon>Spiralia</taxon>
        <taxon>Lophotrochozoa</taxon>
        <taxon>Mollusca</taxon>
        <taxon>Bivalvia</taxon>
        <taxon>Autobranchia</taxon>
        <taxon>Pteriomorphia</taxon>
        <taxon>Mytilida</taxon>
        <taxon>Mytiloidea</taxon>
        <taxon>Mytilidae</taxon>
        <taxon>Mytilinae</taxon>
        <taxon>Mytilus</taxon>
    </lineage>
</organism>
<evidence type="ECO:0000313" key="2">
    <source>
        <dbReference type="EMBL" id="VDI30138.1"/>
    </source>
</evidence>
<dbReference type="OrthoDB" id="10469358at2759"/>
<protein>
    <submittedName>
        <fullName evidence="2">Uncharacterized protein</fullName>
    </submittedName>
</protein>
<feature type="coiled-coil region" evidence="1">
    <location>
        <begin position="4"/>
        <end position="31"/>
    </location>
</feature>
<gene>
    <name evidence="2" type="ORF">MGAL_10B050609</name>
</gene>
<keyword evidence="3" id="KW-1185">Reference proteome</keyword>
<name>A0A8B6E7Y6_MYTGA</name>
<dbReference type="Proteomes" id="UP000596742">
    <property type="component" value="Unassembled WGS sequence"/>
</dbReference>
<proteinExistence type="predicted"/>
<dbReference type="EMBL" id="UYJE01004657">
    <property type="protein sequence ID" value="VDI30138.1"/>
    <property type="molecule type" value="Genomic_DNA"/>
</dbReference>
<accession>A0A8B6E7Y6</accession>
<keyword evidence="1" id="KW-0175">Coiled coil</keyword>
<sequence length="222" mass="26120">MQARNKLEIQLIALEEALSKQAQEIVNYIEDKTVLDAIKIETPENREKCIYQRTVPGMTTEANVHYSLNCPECRKTCHKNCWVLLENLKWTCIAMIRSKCVVCPAKCDVNVHILKKKVYEQGFVKRLFSGEDVVNRQTEREASFSRFQKTLQEVERLIKELESKALKNDVLTLMQYVQDLANREEEERKQGYEMRIPVQTKIIEYLKKNKSIWELSTDYLLL</sequence>
<dbReference type="AlphaFoldDB" id="A0A8B6E7Y6"/>
<evidence type="ECO:0000256" key="1">
    <source>
        <dbReference type="SAM" id="Coils"/>
    </source>
</evidence>